<reference evidence="1 2" key="1">
    <citation type="submission" date="2019-04" db="EMBL/GenBank/DDBJ databases">
        <title>Streptomyces oryziradicis sp. nov., a novel actinomycete isolated from rhizosphere soil of rice (Oryza sativa L.).</title>
        <authorList>
            <person name="Li C."/>
        </authorList>
    </citation>
    <scope>NUCLEOTIDE SEQUENCE [LARGE SCALE GENOMIC DNA]</scope>
    <source>
        <strain evidence="1 2">NEAU-C40</strain>
    </source>
</reference>
<gene>
    <name evidence="1" type="ORF">FCI23_32295</name>
</gene>
<name>A0A4U0SF40_9ACTN</name>
<protein>
    <submittedName>
        <fullName evidence="1">Uncharacterized protein</fullName>
    </submittedName>
</protein>
<dbReference type="AlphaFoldDB" id="A0A4U0SF40"/>
<keyword evidence="2" id="KW-1185">Reference proteome</keyword>
<comment type="caution">
    <text evidence="1">The sequence shown here is derived from an EMBL/GenBank/DDBJ whole genome shotgun (WGS) entry which is preliminary data.</text>
</comment>
<evidence type="ECO:0000313" key="1">
    <source>
        <dbReference type="EMBL" id="TKA06361.1"/>
    </source>
</evidence>
<dbReference type="OrthoDB" id="3693176at2"/>
<dbReference type="EMBL" id="SUMC01000040">
    <property type="protein sequence ID" value="TKA06361.1"/>
    <property type="molecule type" value="Genomic_DNA"/>
</dbReference>
<sequence length="122" mass="13329">MLVRDVGQFIVGGQLCWGIEGSCRACPNGWCEEGGGETPEEIRQALLTAHGPTRLRLLDARASLVPVLKALREIWDLPLPQARERAGELMEHGLVGTLVEMEFVASRLRGRQVAVEVQRGSG</sequence>
<accession>A0A4U0SF40</accession>
<dbReference type="Proteomes" id="UP000305778">
    <property type="component" value="Unassembled WGS sequence"/>
</dbReference>
<evidence type="ECO:0000313" key="2">
    <source>
        <dbReference type="Proteomes" id="UP000305778"/>
    </source>
</evidence>
<proteinExistence type="predicted"/>
<organism evidence="1 2">
    <name type="scientific">Actinacidiphila oryziradicis</name>
    <dbReference type="NCBI Taxonomy" id="2571141"/>
    <lineage>
        <taxon>Bacteria</taxon>
        <taxon>Bacillati</taxon>
        <taxon>Actinomycetota</taxon>
        <taxon>Actinomycetes</taxon>
        <taxon>Kitasatosporales</taxon>
        <taxon>Streptomycetaceae</taxon>
        <taxon>Actinacidiphila</taxon>
    </lineage>
</organism>